<name>A0ABW4ZTR1_9BACL</name>
<dbReference type="RefSeq" id="WP_386044178.1">
    <property type="nucleotide sequence ID" value="NZ_JBHUIO010000002.1"/>
</dbReference>
<organism evidence="1 2">
    <name type="scientific">Tumebacillus lipolyticus</name>
    <dbReference type="NCBI Taxonomy" id="1280370"/>
    <lineage>
        <taxon>Bacteria</taxon>
        <taxon>Bacillati</taxon>
        <taxon>Bacillota</taxon>
        <taxon>Bacilli</taxon>
        <taxon>Bacillales</taxon>
        <taxon>Alicyclobacillaceae</taxon>
        <taxon>Tumebacillus</taxon>
    </lineage>
</organism>
<evidence type="ECO:0000313" key="1">
    <source>
        <dbReference type="EMBL" id="MFD2169128.1"/>
    </source>
</evidence>
<dbReference type="Proteomes" id="UP001597343">
    <property type="component" value="Unassembled WGS sequence"/>
</dbReference>
<dbReference type="EMBL" id="JBHUIO010000002">
    <property type="protein sequence ID" value="MFD2169128.1"/>
    <property type="molecule type" value="Genomic_DNA"/>
</dbReference>
<protein>
    <recommendedName>
        <fullName evidence="3">DUF3221 domain-containing protein</fullName>
    </recommendedName>
</protein>
<evidence type="ECO:0000313" key="2">
    <source>
        <dbReference type="Proteomes" id="UP001597343"/>
    </source>
</evidence>
<dbReference type="PROSITE" id="PS51257">
    <property type="entry name" value="PROKAR_LIPOPROTEIN"/>
    <property type="match status" value="1"/>
</dbReference>
<sequence>MIQIKSSRANKIIKLLGLCLAGVVLTGCGDVQIKRLDDSSAVVEPGSVAKGYKSAYPFEVIFHDPETNVYAVQTDTVTKESAHEIVKELYSNAVWKEEGGAIGAIGVISIYEQSHRLEKGTLPNRDANPPEAEYIPKTNDLYLAKEDVRIPFVPPRASK</sequence>
<keyword evidence="2" id="KW-1185">Reference proteome</keyword>
<comment type="caution">
    <text evidence="1">The sequence shown here is derived from an EMBL/GenBank/DDBJ whole genome shotgun (WGS) entry which is preliminary data.</text>
</comment>
<evidence type="ECO:0008006" key="3">
    <source>
        <dbReference type="Google" id="ProtNLM"/>
    </source>
</evidence>
<accession>A0ABW4ZTR1</accession>
<reference evidence="2" key="1">
    <citation type="journal article" date="2019" name="Int. J. Syst. Evol. Microbiol.">
        <title>The Global Catalogue of Microorganisms (GCM) 10K type strain sequencing project: providing services to taxonomists for standard genome sequencing and annotation.</title>
        <authorList>
            <consortium name="The Broad Institute Genomics Platform"/>
            <consortium name="The Broad Institute Genome Sequencing Center for Infectious Disease"/>
            <person name="Wu L."/>
            <person name="Ma J."/>
        </authorList>
    </citation>
    <scope>NUCLEOTIDE SEQUENCE [LARGE SCALE GENOMIC DNA]</scope>
    <source>
        <strain evidence="2">CGMCC 1.13574</strain>
    </source>
</reference>
<proteinExistence type="predicted"/>
<gene>
    <name evidence="1" type="ORF">ACFSOY_03730</name>
</gene>